<dbReference type="KEGG" id="iis:EYM_06965"/>
<organism evidence="5 6">
    <name type="scientific">Ignicoccus islandicus DSM 13165</name>
    <dbReference type="NCBI Taxonomy" id="940295"/>
    <lineage>
        <taxon>Archaea</taxon>
        <taxon>Thermoproteota</taxon>
        <taxon>Thermoprotei</taxon>
        <taxon>Desulfurococcales</taxon>
        <taxon>Desulfurococcaceae</taxon>
        <taxon>Ignicoccus</taxon>
    </lineage>
</organism>
<evidence type="ECO:0000256" key="4">
    <source>
        <dbReference type="HAMAP-Rule" id="MF_00796"/>
    </source>
</evidence>
<name>A0A0U3F382_9CREN</name>
<dbReference type="GeneID" id="30680766"/>
<feature type="binding site" evidence="4">
    <location>
        <begin position="8"/>
        <end position="15"/>
    </location>
    <ligand>
        <name>ATP</name>
        <dbReference type="ChEBI" id="CHEBI:30616"/>
    </ligand>
</feature>
<dbReference type="HAMAP" id="MF_00796">
    <property type="entry name" value="NTPase_1"/>
    <property type="match status" value="1"/>
</dbReference>
<comment type="function">
    <text evidence="4">Has nucleotide phosphatase activity towards ATP, GTP, CTP, TTP and UTP. May hydrolyze nucleoside diphosphates with lower efficiency.</text>
</comment>
<accession>A0A0U3F382</accession>
<evidence type="ECO:0000256" key="1">
    <source>
        <dbReference type="ARBA" id="ARBA00022741"/>
    </source>
</evidence>
<dbReference type="OrthoDB" id="52698at2157"/>
<evidence type="ECO:0000256" key="3">
    <source>
        <dbReference type="ARBA" id="ARBA00022840"/>
    </source>
</evidence>
<reference evidence="5 6" key="1">
    <citation type="submission" date="2013-11" db="EMBL/GenBank/DDBJ databases">
        <title>Comparative genomics of Ignicoccus.</title>
        <authorList>
            <person name="Podar M."/>
        </authorList>
    </citation>
    <scope>NUCLEOTIDE SEQUENCE [LARGE SCALE GENOMIC DNA]</scope>
    <source>
        <strain evidence="5 6">DSM 13165</strain>
    </source>
</reference>
<dbReference type="SUPFAM" id="SSF52540">
    <property type="entry name" value="P-loop containing nucleoside triphosphate hydrolases"/>
    <property type="match status" value="1"/>
</dbReference>
<dbReference type="RefSeq" id="WP_075050337.1">
    <property type="nucleotide sequence ID" value="NZ_CP006867.1"/>
</dbReference>
<feature type="binding site" evidence="4">
    <location>
        <begin position="96"/>
        <end position="103"/>
    </location>
    <ligand>
        <name>ATP</name>
        <dbReference type="ChEBI" id="CHEBI:30616"/>
    </ligand>
</feature>
<dbReference type="PATRIC" id="fig|940295.4.peg.1355"/>
<dbReference type="PANTHER" id="PTHR43146">
    <property type="entry name" value="CANCER-RELATED NUCLEOSIDE-TRIPHOSPHATASE"/>
    <property type="match status" value="1"/>
</dbReference>
<evidence type="ECO:0000313" key="5">
    <source>
        <dbReference type="EMBL" id="ALU11989.1"/>
    </source>
</evidence>
<evidence type="ECO:0000256" key="2">
    <source>
        <dbReference type="ARBA" id="ARBA00022801"/>
    </source>
</evidence>
<comment type="similarity">
    <text evidence="4">Belongs to the THEP1 NTPase family.</text>
</comment>
<dbReference type="InterPro" id="IPR027417">
    <property type="entry name" value="P-loop_NTPase"/>
</dbReference>
<keyword evidence="2 4" id="KW-0378">Hydrolase</keyword>
<dbReference type="EMBL" id="CP006867">
    <property type="protein sequence ID" value="ALU11989.1"/>
    <property type="molecule type" value="Genomic_DNA"/>
</dbReference>
<dbReference type="PANTHER" id="PTHR43146:SF1">
    <property type="entry name" value="CANCER-RELATED NUCLEOSIDE-TRIPHOSPHATASE"/>
    <property type="match status" value="1"/>
</dbReference>
<dbReference type="InterPro" id="IPR004948">
    <property type="entry name" value="Nuc-triphosphatase_THEP1"/>
</dbReference>
<keyword evidence="1 4" id="KW-0547">Nucleotide-binding</keyword>
<dbReference type="Proteomes" id="UP000060778">
    <property type="component" value="Chromosome"/>
</dbReference>
<proteinExistence type="inferred from homology"/>
<sequence length="185" mass="20799">MDCVSITGEPGSGKSTLIKEVIDILRSKGVKVCGIVCPEVRVNNKRIGFKVIDISTNKESWLAKVDGCDGPRVGRYRVCREAAELISNAFKSDCQVIAIDEIGPMELKLPGIREIFLNALKSGKPFIVVRHLKLRDEEILNILRECKEIFKEKWVQVDPMSLVNELVFENSSERPRSPTETLSRD</sequence>
<gene>
    <name evidence="5" type="ORF">EYM_06965</name>
</gene>
<dbReference type="AlphaFoldDB" id="A0A0U3F382"/>
<dbReference type="GO" id="GO:0005524">
    <property type="term" value="F:ATP binding"/>
    <property type="evidence" value="ECO:0007669"/>
    <property type="project" value="UniProtKB-UniRule"/>
</dbReference>
<protein>
    <recommendedName>
        <fullName evidence="4">Nucleoside-triphosphatase EYM_06965</fullName>
        <shortName evidence="4">NTPase</shortName>
        <ecNumber evidence="4">3.6.1.15</ecNumber>
    </recommendedName>
    <alternativeName>
        <fullName evidence="4">Nucleoside triphosphate phosphohydrolase</fullName>
    </alternativeName>
</protein>
<dbReference type="GO" id="GO:0017111">
    <property type="term" value="F:ribonucleoside triphosphate phosphatase activity"/>
    <property type="evidence" value="ECO:0007669"/>
    <property type="project" value="UniProtKB-UniRule"/>
</dbReference>
<keyword evidence="3 4" id="KW-0067">ATP-binding</keyword>
<dbReference type="Pfam" id="PF03266">
    <property type="entry name" value="NTPase_1"/>
    <property type="match status" value="1"/>
</dbReference>
<evidence type="ECO:0000313" key="6">
    <source>
        <dbReference type="Proteomes" id="UP000060778"/>
    </source>
</evidence>
<dbReference type="EC" id="3.6.1.15" evidence="4"/>
<comment type="catalytic activity">
    <reaction evidence="4">
        <text>a ribonucleoside 5'-triphosphate + H2O = a ribonucleoside 5'-diphosphate + phosphate + H(+)</text>
        <dbReference type="Rhea" id="RHEA:23680"/>
        <dbReference type="ChEBI" id="CHEBI:15377"/>
        <dbReference type="ChEBI" id="CHEBI:15378"/>
        <dbReference type="ChEBI" id="CHEBI:43474"/>
        <dbReference type="ChEBI" id="CHEBI:57930"/>
        <dbReference type="ChEBI" id="CHEBI:61557"/>
        <dbReference type="EC" id="3.6.1.15"/>
    </reaction>
</comment>
<keyword evidence="6" id="KW-1185">Reference proteome</keyword>
<dbReference type="STRING" id="940295.EYM_06965"/>
<dbReference type="Gene3D" id="3.40.50.300">
    <property type="entry name" value="P-loop containing nucleotide triphosphate hydrolases"/>
    <property type="match status" value="1"/>
</dbReference>